<dbReference type="NCBIfam" id="TIGR00072">
    <property type="entry name" value="hydrog_prot"/>
    <property type="match status" value="1"/>
</dbReference>
<evidence type="ECO:0000256" key="3">
    <source>
        <dbReference type="ARBA" id="ARBA00022750"/>
    </source>
</evidence>
<evidence type="ECO:0000256" key="2">
    <source>
        <dbReference type="ARBA" id="ARBA00022670"/>
    </source>
</evidence>
<dbReference type="SUPFAM" id="SSF53163">
    <property type="entry name" value="HybD-like"/>
    <property type="match status" value="1"/>
</dbReference>
<dbReference type="Proteomes" id="UP000198875">
    <property type="component" value="Unassembled WGS sequence"/>
</dbReference>
<keyword evidence="2 5" id="KW-0645">Protease</keyword>
<dbReference type="PANTHER" id="PTHR30302">
    <property type="entry name" value="HYDROGENASE 1 MATURATION PROTEASE"/>
    <property type="match status" value="1"/>
</dbReference>
<sequence length="160" mass="16149">MSERRAGTVLVGLGNTYRRDDGVGPAVAAALERLGLPDVVVASGIADPMGLVEAWSGAGLAIVIDAAVADAAAPPRPGRIRRCGLDDVRAGRGGLSSHAVDVGHSHELAAALGRAPGELVIFAIEVADTGHGTGLTPQVSRAVPEAVRLVVREIGGRATD</sequence>
<name>A0A0U0WBI0_MYCBE</name>
<dbReference type="GO" id="GO:0008047">
    <property type="term" value="F:enzyme activator activity"/>
    <property type="evidence" value="ECO:0007669"/>
    <property type="project" value="InterPro"/>
</dbReference>
<comment type="similarity">
    <text evidence="1">Belongs to the peptidase A31 family.</text>
</comment>
<gene>
    <name evidence="5" type="ORF">BN971_03437</name>
</gene>
<keyword evidence="3" id="KW-0064">Aspartyl protease</keyword>
<dbReference type="InterPro" id="IPR023430">
    <property type="entry name" value="Pept_HybD-like_dom_sf"/>
</dbReference>
<dbReference type="Pfam" id="PF01750">
    <property type="entry name" value="HycI"/>
    <property type="match status" value="1"/>
</dbReference>
<evidence type="ECO:0000313" key="6">
    <source>
        <dbReference type="Proteomes" id="UP000198875"/>
    </source>
</evidence>
<proteinExistence type="inferred from homology"/>
<dbReference type="CDD" id="cd00518">
    <property type="entry name" value="H2MP"/>
    <property type="match status" value="1"/>
</dbReference>
<protein>
    <submittedName>
        <fullName evidence="5">Hydrogenase maturation protease</fullName>
    </submittedName>
</protein>
<keyword evidence="4" id="KW-0378">Hydrolase</keyword>
<evidence type="ECO:0000313" key="5">
    <source>
        <dbReference type="EMBL" id="CPR12143.1"/>
    </source>
</evidence>
<dbReference type="GO" id="GO:0016485">
    <property type="term" value="P:protein processing"/>
    <property type="evidence" value="ECO:0007669"/>
    <property type="project" value="TreeGrafter"/>
</dbReference>
<dbReference type="EMBL" id="CSTD01000003">
    <property type="protein sequence ID" value="CPR12143.1"/>
    <property type="molecule type" value="Genomic_DNA"/>
</dbReference>
<evidence type="ECO:0000256" key="4">
    <source>
        <dbReference type="ARBA" id="ARBA00022801"/>
    </source>
</evidence>
<evidence type="ECO:0000256" key="1">
    <source>
        <dbReference type="ARBA" id="ARBA00006814"/>
    </source>
</evidence>
<dbReference type="GO" id="GO:0004190">
    <property type="term" value="F:aspartic-type endopeptidase activity"/>
    <property type="evidence" value="ECO:0007669"/>
    <property type="project" value="UniProtKB-KW"/>
</dbReference>
<accession>A0A0U0WBI0</accession>
<organism evidence="5 6">
    <name type="scientific">Mycobacterium bohemicum DSM 44277</name>
    <dbReference type="NCBI Taxonomy" id="1236609"/>
    <lineage>
        <taxon>Bacteria</taxon>
        <taxon>Bacillati</taxon>
        <taxon>Actinomycetota</taxon>
        <taxon>Actinomycetes</taxon>
        <taxon>Mycobacteriales</taxon>
        <taxon>Mycobacteriaceae</taxon>
        <taxon>Mycobacterium</taxon>
    </lineage>
</organism>
<reference evidence="5 6" key="1">
    <citation type="submission" date="2015-03" db="EMBL/GenBank/DDBJ databases">
        <authorList>
            <person name="Murphy D."/>
        </authorList>
    </citation>
    <scope>NUCLEOTIDE SEQUENCE [LARGE SCALE GENOMIC DNA]</scope>
    <source>
        <strain evidence="5 6">DSM 44277</strain>
    </source>
</reference>
<dbReference type="InterPro" id="IPR000671">
    <property type="entry name" value="Peptidase_A31"/>
</dbReference>
<dbReference type="Gene3D" id="3.40.50.1450">
    <property type="entry name" value="HybD-like"/>
    <property type="match status" value="1"/>
</dbReference>
<dbReference type="AlphaFoldDB" id="A0A0U0WBI0"/>
<dbReference type="PANTHER" id="PTHR30302:SF1">
    <property type="entry name" value="HYDROGENASE 2 MATURATION PROTEASE"/>
    <property type="match status" value="1"/>
</dbReference>
<dbReference type="RefSeq" id="WP_245836715.1">
    <property type="nucleotide sequence ID" value="NZ_CSTD01000003.1"/>
</dbReference>